<gene>
    <name evidence="1" type="ORF">A7A78_02920</name>
</gene>
<dbReference type="EMBL" id="LXIE01000012">
    <property type="protein sequence ID" value="OAD91464.1"/>
    <property type="molecule type" value="Genomic_DNA"/>
</dbReference>
<dbReference type="RefSeq" id="WP_068761638.1">
    <property type="nucleotide sequence ID" value="NZ_LXIE01000012.1"/>
</dbReference>
<evidence type="ECO:0000313" key="1">
    <source>
        <dbReference type="EMBL" id="OAD91464.1"/>
    </source>
</evidence>
<protein>
    <recommendedName>
        <fullName evidence="3">Guanylate cyclase domain-containing protein</fullName>
    </recommendedName>
</protein>
<organism evidence="1 2">
    <name type="scientific">Aequorivita soesokkakensis</name>
    <dbReference type="NCBI Taxonomy" id="1385699"/>
    <lineage>
        <taxon>Bacteria</taxon>
        <taxon>Pseudomonadati</taxon>
        <taxon>Bacteroidota</taxon>
        <taxon>Flavobacteriia</taxon>
        <taxon>Flavobacteriales</taxon>
        <taxon>Flavobacteriaceae</taxon>
        <taxon>Aequorivita</taxon>
    </lineage>
</organism>
<sequence>MHPSTKIESWKDDNIRFIGFMDIMGFKDLVTRKSHEEVKYMLNTLVSLNKSLESVFGKPNVKTADREKIESRIRSVTFSDSIMFFSQDDSLEDFLQISYALSIFQEASLQSGAPTKGAISLGMLTADFKNSVFFGQPLIDAYLLQDQLKYYGIVADNKVEEYIIDKNRKLEPGEPRVDRAFVRLKTPFKSGSILHYNIHLDSVSGEQLENLYKSVSGESRKYVDNTIEMFNLMNKK</sequence>
<dbReference type="Proteomes" id="UP000077552">
    <property type="component" value="Unassembled WGS sequence"/>
</dbReference>
<comment type="caution">
    <text evidence="1">The sequence shown here is derived from an EMBL/GenBank/DDBJ whole genome shotgun (WGS) entry which is preliminary data.</text>
</comment>
<name>A0A1A9LES7_9FLAO</name>
<keyword evidence="2" id="KW-1185">Reference proteome</keyword>
<dbReference type="OrthoDB" id="8235971at2"/>
<evidence type="ECO:0000313" key="2">
    <source>
        <dbReference type="Proteomes" id="UP000077552"/>
    </source>
</evidence>
<reference evidence="1 2" key="1">
    <citation type="submission" date="2016-05" db="EMBL/GenBank/DDBJ databases">
        <title>Genome sequencing of Vitellibacter soesokkakensis RSSK-12.</title>
        <authorList>
            <person name="Thevarajoo S."/>
            <person name="Selvaratnam C."/>
            <person name="Goh K.M."/>
            <person name="Chan K.-G."/>
            <person name="Chong C.S."/>
        </authorList>
    </citation>
    <scope>NUCLEOTIDE SEQUENCE [LARGE SCALE GENOMIC DNA]</scope>
    <source>
        <strain evidence="1 2">RSSK-12</strain>
    </source>
</reference>
<evidence type="ECO:0008006" key="3">
    <source>
        <dbReference type="Google" id="ProtNLM"/>
    </source>
</evidence>
<proteinExistence type="predicted"/>
<dbReference type="AlphaFoldDB" id="A0A1A9LES7"/>
<accession>A0A1A9LES7</accession>